<evidence type="ECO:0000313" key="3">
    <source>
        <dbReference type="EMBL" id="QPD05452.1"/>
    </source>
</evidence>
<organism evidence="3 4">
    <name type="scientific">Candidatus Nitrospira kreftii</name>
    <dbReference type="NCBI Taxonomy" id="2652173"/>
    <lineage>
        <taxon>Bacteria</taxon>
        <taxon>Pseudomonadati</taxon>
        <taxon>Nitrospirota</taxon>
        <taxon>Nitrospiria</taxon>
        <taxon>Nitrospirales</taxon>
        <taxon>Nitrospiraceae</taxon>
        <taxon>Nitrospira</taxon>
    </lineage>
</organism>
<feature type="compositionally biased region" description="Polar residues" evidence="1">
    <location>
        <begin position="321"/>
        <end position="333"/>
    </location>
</feature>
<gene>
    <name evidence="3" type="ORF">Nkreftii_003226</name>
</gene>
<feature type="region of interest" description="Disordered" evidence="1">
    <location>
        <begin position="305"/>
        <end position="333"/>
    </location>
</feature>
<dbReference type="KEGG" id="nkf:Nkreftii_003226"/>
<dbReference type="AlphaFoldDB" id="A0A7S8FGN5"/>
<feature type="transmembrane region" description="Helical" evidence="2">
    <location>
        <begin position="48"/>
        <end position="72"/>
    </location>
</feature>
<reference evidence="3 4" key="1">
    <citation type="journal article" date="2020" name="ISME J.">
        <title>Enrichment and physiological characterization of a novel comammox Nitrospira indicates ammonium inhibition of complete nitrification.</title>
        <authorList>
            <person name="Sakoula D."/>
            <person name="Koch H."/>
            <person name="Frank J."/>
            <person name="Jetten M.S.M."/>
            <person name="van Kessel M.A.H.J."/>
            <person name="Lucker S."/>
        </authorList>
    </citation>
    <scope>NUCLEOTIDE SEQUENCE [LARGE SCALE GENOMIC DNA]</scope>
    <source>
        <strain evidence="3">Comreactor17</strain>
    </source>
</reference>
<feature type="transmembrane region" description="Helical" evidence="2">
    <location>
        <begin position="13"/>
        <end position="36"/>
    </location>
</feature>
<protein>
    <submittedName>
        <fullName evidence="3">Uncharacterized protein</fullName>
    </submittedName>
</protein>
<dbReference type="EMBL" id="CP047423">
    <property type="protein sequence ID" value="QPD05452.1"/>
    <property type="molecule type" value="Genomic_DNA"/>
</dbReference>
<keyword evidence="2" id="KW-1133">Transmembrane helix</keyword>
<evidence type="ECO:0000313" key="4">
    <source>
        <dbReference type="Proteomes" id="UP000593737"/>
    </source>
</evidence>
<proteinExistence type="predicted"/>
<sequence length="333" mass="36224">MAEERESMSPTKIGFSILWSACWTGMVVKSVFAVLLLTMGLVHFEGRFGLAVVMLLVSPVTVFAIPILMALFGAHFGEGIGLEILFWLSIPVDIWALGLVGRTFFLERLRKEPPDGLGLAIWWRAALVGAFFLPILWGIVSFITDNAMTASHSMAEMESLRHLTDTGLPVAERIGLELTIWGSISSAVLIALSLIGVSIFGQIVRRISEDCQPTSESYQGLITRWDLMRVPTDQGLLLTSLVGVGVVFSLMFWAILPVTTPHPHECCKKPDVQVEPVFKPVESLSSSAQRVATLAAKIEAMEQQKVATKGQKAKGKGKTESGITADSTAKTKP</sequence>
<dbReference type="Proteomes" id="UP000593737">
    <property type="component" value="Chromosome"/>
</dbReference>
<accession>A0A7S8FGN5</accession>
<name>A0A7S8FGN5_9BACT</name>
<feature type="transmembrane region" description="Helical" evidence="2">
    <location>
        <begin position="178"/>
        <end position="200"/>
    </location>
</feature>
<feature type="transmembrane region" description="Helical" evidence="2">
    <location>
        <begin position="84"/>
        <end position="105"/>
    </location>
</feature>
<keyword evidence="2" id="KW-0472">Membrane</keyword>
<feature type="transmembrane region" description="Helical" evidence="2">
    <location>
        <begin position="117"/>
        <end position="143"/>
    </location>
</feature>
<keyword evidence="2" id="KW-0812">Transmembrane</keyword>
<evidence type="ECO:0000256" key="1">
    <source>
        <dbReference type="SAM" id="MobiDB-lite"/>
    </source>
</evidence>
<evidence type="ECO:0000256" key="2">
    <source>
        <dbReference type="SAM" id="Phobius"/>
    </source>
</evidence>
<feature type="transmembrane region" description="Helical" evidence="2">
    <location>
        <begin position="236"/>
        <end position="256"/>
    </location>
</feature>